<dbReference type="Gene3D" id="1.10.630.10">
    <property type="entry name" value="Cytochrome P450"/>
    <property type="match status" value="2"/>
</dbReference>
<evidence type="ECO:0000256" key="5">
    <source>
        <dbReference type="ARBA" id="ARBA00022692"/>
    </source>
</evidence>
<dbReference type="InterPro" id="IPR002401">
    <property type="entry name" value="Cyt_P450_E_grp-I"/>
</dbReference>
<dbReference type="SUPFAM" id="SSF48264">
    <property type="entry name" value="Cytochrome P450"/>
    <property type="match status" value="1"/>
</dbReference>
<dbReference type="EMBL" id="BPVZ01000022">
    <property type="protein sequence ID" value="GKV04740.1"/>
    <property type="molecule type" value="Genomic_DNA"/>
</dbReference>
<keyword evidence="7" id="KW-1133">Transmembrane helix</keyword>
<evidence type="ECO:0000256" key="10">
    <source>
        <dbReference type="ARBA" id="ARBA00023033"/>
    </source>
</evidence>
<dbReference type="Proteomes" id="UP001054252">
    <property type="component" value="Unassembled WGS sequence"/>
</dbReference>
<comment type="similarity">
    <text evidence="3 13">Belongs to the cytochrome P450 family.</text>
</comment>
<evidence type="ECO:0000256" key="13">
    <source>
        <dbReference type="RuleBase" id="RU000461"/>
    </source>
</evidence>
<keyword evidence="9 12" id="KW-0408">Iron</keyword>
<dbReference type="GO" id="GO:0016705">
    <property type="term" value="F:oxidoreductase activity, acting on paired donors, with incorporation or reduction of molecular oxygen"/>
    <property type="evidence" value="ECO:0007669"/>
    <property type="project" value="InterPro"/>
</dbReference>
<reference evidence="14 15" key="1">
    <citation type="journal article" date="2021" name="Commun. Biol.">
        <title>The genome of Shorea leprosula (Dipterocarpaceae) highlights the ecological relevance of drought in aseasonal tropical rainforests.</title>
        <authorList>
            <person name="Ng K.K.S."/>
            <person name="Kobayashi M.J."/>
            <person name="Fawcett J.A."/>
            <person name="Hatakeyama M."/>
            <person name="Paape T."/>
            <person name="Ng C.H."/>
            <person name="Ang C.C."/>
            <person name="Tnah L.H."/>
            <person name="Lee C.T."/>
            <person name="Nishiyama T."/>
            <person name="Sese J."/>
            <person name="O'Brien M.J."/>
            <person name="Copetti D."/>
            <person name="Mohd Noor M.I."/>
            <person name="Ong R.C."/>
            <person name="Putra M."/>
            <person name="Sireger I.Z."/>
            <person name="Indrioko S."/>
            <person name="Kosugi Y."/>
            <person name="Izuno A."/>
            <person name="Isagi Y."/>
            <person name="Lee S.L."/>
            <person name="Shimizu K.K."/>
        </authorList>
    </citation>
    <scope>NUCLEOTIDE SEQUENCE [LARGE SCALE GENOMIC DNA]</scope>
    <source>
        <strain evidence="14">214</strain>
    </source>
</reference>
<evidence type="ECO:0000256" key="9">
    <source>
        <dbReference type="ARBA" id="ARBA00023004"/>
    </source>
</evidence>
<evidence type="ECO:0000256" key="12">
    <source>
        <dbReference type="PIRSR" id="PIRSR602401-1"/>
    </source>
</evidence>
<comment type="cofactor">
    <cofactor evidence="1 12">
        <name>heme</name>
        <dbReference type="ChEBI" id="CHEBI:30413"/>
    </cofactor>
</comment>
<dbReference type="AlphaFoldDB" id="A0AAV5J138"/>
<evidence type="ECO:0000256" key="1">
    <source>
        <dbReference type="ARBA" id="ARBA00001971"/>
    </source>
</evidence>
<evidence type="ECO:0000256" key="8">
    <source>
        <dbReference type="ARBA" id="ARBA00023002"/>
    </source>
</evidence>
<sequence>MLKHVQEAVVKESLQELHQLWSKKKGNSGKALVDMKKWFRDVNLNMMLTIIVVNKISSSDDDAESVRWKKALMDFLELNGQFIIADAFPFLRWLDIGGEEKLMKKAAKELEKLLKNGYKSPGAQKKLWNEIQGTWSIFKPSSRKRYGYILPHQSYPHMNQWKIDCEVSGYHIPAGTGLFINVYKIQRDSRVWSDPDDSRLERFLTSHKEVNVKGQQFQLIPFSSGRRMCPAASFALQVVQLTLSNLLQQFEFSTPFDESIDMSEAVGPTNLKATLPASSCGLICLY</sequence>
<keyword evidence="4 12" id="KW-0349">Heme</keyword>
<name>A0AAV5J138_9ROSI</name>
<evidence type="ECO:0000256" key="6">
    <source>
        <dbReference type="ARBA" id="ARBA00022723"/>
    </source>
</evidence>
<evidence type="ECO:0008006" key="16">
    <source>
        <dbReference type="Google" id="ProtNLM"/>
    </source>
</evidence>
<dbReference type="PANTHER" id="PTHR47947:SF26">
    <property type="entry name" value="CYTOCHROME P450"/>
    <property type="match status" value="1"/>
</dbReference>
<dbReference type="GO" id="GO:0005506">
    <property type="term" value="F:iron ion binding"/>
    <property type="evidence" value="ECO:0007669"/>
    <property type="project" value="InterPro"/>
</dbReference>
<keyword evidence="8 13" id="KW-0560">Oxidoreductase</keyword>
<dbReference type="InterPro" id="IPR001128">
    <property type="entry name" value="Cyt_P450"/>
</dbReference>
<dbReference type="InterPro" id="IPR036396">
    <property type="entry name" value="Cyt_P450_sf"/>
</dbReference>
<comment type="caution">
    <text evidence="14">The sequence shown here is derived from an EMBL/GenBank/DDBJ whole genome shotgun (WGS) entry which is preliminary data.</text>
</comment>
<dbReference type="Pfam" id="PF00067">
    <property type="entry name" value="p450"/>
    <property type="match status" value="2"/>
</dbReference>
<proteinExistence type="inferred from homology"/>
<dbReference type="GO" id="GO:0020037">
    <property type="term" value="F:heme binding"/>
    <property type="evidence" value="ECO:0007669"/>
    <property type="project" value="InterPro"/>
</dbReference>
<evidence type="ECO:0000256" key="4">
    <source>
        <dbReference type="ARBA" id="ARBA00022617"/>
    </source>
</evidence>
<keyword evidence="6 12" id="KW-0479">Metal-binding</keyword>
<evidence type="ECO:0000256" key="7">
    <source>
        <dbReference type="ARBA" id="ARBA00022989"/>
    </source>
</evidence>
<keyword evidence="5" id="KW-0812">Transmembrane</keyword>
<dbReference type="InterPro" id="IPR050651">
    <property type="entry name" value="Plant_Cytochrome_P450_Monoox"/>
</dbReference>
<accession>A0AAV5J138</accession>
<protein>
    <recommendedName>
        <fullName evidence="16">Cytochrome P450</fullName>
    </recommendedName>
</protein>
<feature type="binding site" description="axial binding residue" evidence="12">
    <location>
        <position position="229"/>
    </location>
    <ligand>
        <name>heme</name>
        <dbReference type="ChEBI" id="CHEBI:30413"/>
    </ligand>
    <ligandPart>
        <name>Fe</name>
        <dbReference type="ChEBI" id="CHEBI:18248"/>
    </ligandPart>
</feature>
<keyword evidence="10 13" id="KW-0503">Monooxygenase</keyword>
<evidence type="ECO:0000256" key="11">
    <source>
        <dbReference type="ARBA" id="ARBA00023136"/>
    </source>
</evidence>
<evidence type="ECO:0000313" key="15">
    <source>
        <dbReference type="Proteomes" id="UP001054252"/>
    </source>
</evidence>
<dbReference type="PROSITE" id="PS00086">
    <property type="entry name" value="CYTOCHROME_P450"/>
    <property type="match status" value="1"/>
</dbReference>
<keyword evidence="11" id="KW-0472">Membrane</keyword>
<dbReference type="PANTHER" id="PTHR47947">
    <property type="entry name" value="CYTOCHROME P450 82C3-RELATED"/>
    <property type="match status" value="1"/>
</dbReference>
<evidence type="ECO:0000256" key="2">
    <source>
        <dbReference type="ARBA" id="ARBA00004370"/>
    </source>
</evidence>
<dbReference type="GO" id="GO:0004497">
    <property type="term" value="F:monooxygenase activity"/>
    <property type="evidence" value="ECO:0007669"/>
    <property type="project" value="UniProtKB-KW"/>
</dbReference>
<dbReference type="InterPro" id="IPR017972">
    <property type="entry name" value="Cyt_P450_CS"/>
</dbReference>
<dbReference type="PRINTS" id="PR00463">
    <property type="entry name" value="EP450I"/>
</dbReference>
<keyword evidence="15" id="KW-1185">Reference proteome</keyword>
<comment type="subcellular location">
    <subcellularLocation>
        <location evidence="2">Membrane</location>
    </subcellularLocation>
</comment>
<gene>
    <name evidence="14" type="ORF">SLEP1_g16853</name>
</gene>
<organism evidence="14 15">
    <name type="scientific">Rubroshorea leprosula</name>
    <dbReference type="NCBI Taxonomy" id="152421"/>
    <lineage>
        <taxon>Eukaryota</taxon>
        <taxon>Viridiplantae</taxon>
        <taxon>Streptophyta</taxon>
        <taxon>Embryophyta</taxon>
        <taxon>Tracheophyta</taxon>
        <taxon>Spermatophyta</taxon>
        <taxon>Magnoliopsida</taxon>
        <taxon>eudicotyledons</taxon>
        <taxon>Gunneridae</taxon>
        <taxon>Pentapetalae</taxon>
        <taxon>rosids</taxon>
        <taxon>malvids</taxon>
        <taxon>Malvales</taxon>
        <taxon>Dipterocarpaceae</taxon>
        <taxon>Rubroshorea</taxon>
    </lineage>
</organism>
<evidence type="ECO:0000256" key="3">
    <source>
        <dbReference type="ARBA" id="ARBA00010617"/>
    </source>
</evidence>
<evidence type="ECO:0000313" key="14">
    <source>
        <dbReference type="EMBL" id="GKV04740.1"/>
    </source>
</evidence>
<dbReference type="GO" id="GO:0016020">
    <property type="term" value="C:membrane"/>
    <property type="evidence" value="ECO:0007669"/>
    <property type="project" value="UniProtKB-SubCell"/>
</dbReference>